<protein>
    <submittedName>
        <fullName evidence="2">Uncharacterized protein</fullName>
    </submittedName>
</protein>
<dbReference type="OrthoDB" id="2698526at2759"/>
<accession>A0A9P7FC22</accession>
<dbReference type="EMBL" id="JABBWM010000015">
    <property type="protein sequence ID" value="KAG2112257.1"/>
    <property type="molecule type" value="Genomic_DNA"/>
</dbReference>
<dbReference type="RefSeq" id="XP_041295188.1">
    <property type="nucleotide sequence ID" value="XM_041433478.1"/>
</dbReference>
<keyword evidence="3" id="KW-1185">Reference proteome</keyword>
<comment type="caution">
    <text evidence="2">The sequence shown here is derived from an EMBL/GenBank/DDBJ whole genome shotgun (WGS) entry which is preliminary data.</text>
</comment>
<gene>
    <name evidence="2" type="ORF">F5147DRAFT_650905</name>
</gene>
<proteinExistence type="predicted"/>
<evidence type="ECO:0000313" key="3">
    <source>
        <dbReference type="Proteomes" id="UP000823399"/>
    </source>
</evidence>
<dbReference type="AlphaFoldDB" id="A0A9P7FC22"/>
<reference evidence="2" key="1">
    <citation type="journal article" date="2020" name="New Phytol.">
        <title>Comparative genomics reveals dynamic genome evolution in host specialist ectomycorrhizal fungi.</title>
        <authorList>
            <person name="Lofgren L.A."/>
            <person name="Nguyen N.H."/>
            <person name="Vilgalys R."/>
            <person name="Ruytinx J."/>
            <person name="Liao H.L."/>
            <person name="Branco S."/>
            <person name="Kuo A."/>
            <person name="LaButti K."/>
            <person name="Lipzen A."/>
            <person name="Andreopoulos W."/>
            <person name="Pangilinan J."/>
            <person name="Riley R."/>
            <person name="Hundley H."/>
            <person name="Na H."/>
            <person name="Barry K."/>
            <person name="Grigoriev I.V."/>
            <person name="Stajich J.E."/>
            <person name="Kennedy P.G."/>
        </authorList>
    </citation>
    <scope>NUCLEOTIDE SEQUENCE</scope>
    <source>
        <strain evidence="2">FC423</strain>
    </source>
</reference>
<sequence length="156" mass="16682">MPWKGGPRPVPWRAGLGNCTDDTGDTGGPGQYIMLLKCGPAGYLIHELGPISVNGMGGQAWWITRTLGIGPAAVLLLASGPTPSLHTHGLIQMLPCIPVGPGGVFWCQEWADARQIDRVGLCEVHSRHGWAHVTPYPEIDEQGCNHGLLMSRDTIS</sequence>
<organism evidence="2 3">
    <name type="scientific">Suillus discolor</name>
    <dbReference type="NCBI Taxonomy" id="1912936"/>
    <lineage>
        <taxon>Eukaryota</taxon>
        <taxon>Fungi</taxon>
        <taxon>Dikarya</taxon>
        <taxon>Basidiomycota</taxon>
        <taxon>Agaricomycotina</taxon>
        <taxon>Agaricomycetes</taxon>
        <taxon>Agaricomycetidae</taxon>
        <taxon>Boletales</taxon>
        <taxon>Suillineae</taxon>
        <taxon>Suillaceae</taxon>
        <taxon>Suillus</taxon>
    </lineage>
</organism>
<feature type="region of interest" description="Disordered" evidence="1">
    <location>
        <begin position="1"/>
        <end position="21"/>
    </location>
</feature>
<name>A0A9P7FC22_9AGAM</name>
<dbReference type="GeneID" id="64695737"/>
<evidence type="ECO:0000256" key="1">
    <source>
        <dbReference type="SAM" id="MobiDB-lite"/>
    </source>
</evidence>
<dbReference type="Proteomes" id="UP000823399">
    <property type="component" value="Unassembled WGS sequence"/>
</dbReference>
<evidence type="ECO:0000313" key="2">
    <source>
        <dbReference type="EMBL" id="KAG2112257.1"/>
    </source>
</evidence>